<proteinExistence type="predicted"/>
<feature type="chain" id="PRO_5039019508" description="Lipoprotein" evidence="2">
    <location>
        <begin position="22"/>
        <end position="170"/>
    </location>
</feature>
<evidence type="ECO:0000313" key="3">
    <source>
        <dbReference type="EMBL" id="HIX57795.1"/>
    </source>
</evidence>
<dbReference type="AlphaFoldDB" id="A0A9D1WEY0"/>
<keyword evidence="2" id="KW-0732">Signal</keyword>
<evidence type="ECO:0000313" key="4">
    <source>
        <dbReference type="Proteomes" id="UP000886829"/>
    </source>
</evidence>
<dbReference type="EMBL" id="DXEV01000199">
    <property type="protein sequence ID" value="HIX57795.1"/>
    <property type="molecule type" value="Genomic_DNA"/>
</dbReference>
<sequence length="170" mass="18916">MAQHKLSLALLSLCSSVFLLAGCTSTAQECDPTQDVGFFNKIGCVVSGSYEERVEQKEQTLADLRAETDQLNALIRDIEAQRSSMLNDYDAAQKMLAKTESELKSVRNRLAEKKALSQDLEQKIAAAQQQVDAMQQASPNQVLLEREAERQELETLLQELTTQMEAASTY</sequence>
<dbReference type="SUPFAM" id="SSF103657">
    <property type="entry name" value="BAR/IMD domain-like"/>
    <property type="match status" value="1"/>
</dbReference>
<name>A0A9D1WEY0_9GAMM</name>
<organism evidence="3 4">
    <name type="scientific">Candidatus Anaerobiospirillum pullistercoris</name>
    <dbReference type="NCBI Taxonomy" id="2838452"/>
    <lineage>
        <taxon>Bacteria</taxon>
        <taxon>Pseudomonadati</taxon>
        <taxon>Pseudomonadota</taxon>
        <taxon>Gammaproteobacteria</taxon>
        <taxon>Aeromonadales</taxon>
        <taxon>Succinivibrionaceae</taxon>
        <taxon>Anaerobiospirillum</taxon>
    </lineage>
</organism>
<feature type="coiled-coil region" evidence="1">
    <location>
        <begin position="47"/>
        <end position="170"/>
    </location>
</feature>
<keyword evidence="1" id="KW-0175">Coiled coil</keyword>
<dbReference type="Proteomes" id="UP000886829">
    <property type="component" value="Unassembled WGS sequence"/>
</dbReference>
<reference evidence="3" key="1">
    <citation type="journal article" date="2021" name="PeerJ">
        <title>Extensive microbial diversity within the chicken gut microbiome revealed by metagenomics and culture.</title>
        <authorList>
            <person name="Gilroy R."/>
            <person name="Ravi A."/>
            <person name="Getino M."/>
            <person name="Pursley I."/>
            <person name="Horton D.L."/>
            <person name="Alikhan N.F."/>
            <person name="Baker D."/>
            <person name="Gharbi K."/>
            <person name="Hall N."/>
            <person name="Watson M."/>
            <person name="Adriaenssens E.M."/>
            <person name="Foster-Nyarko E."/>
            <person name="Jarju S."/>
            <person name="Secka A."/>
            <person name="Antonio M."/>
            <person name="Oren A."/>
            <person name="Chaudhuri R.R."/>
            <person name="La Ragione R."/>
            <person name="Hildebrand F."/>
            <person name="Pallen M.J."/>
        </authorList>
    </citation>
    <scope>NUCLEOTIDE SEQUENCE</scope>
    <source>
        <strain evidence="3">USASDec5-558</strain>
    </source>
</reference>
<gene>
    <name evidence="3" type="ORF">H9850_10055</name>
</gene>
<protein>
    <recommendedName>
        <fullName evidence="5">Lipoprotein</fullName>
    </recommendedName>
</protein>
<comment type="caution">
    <text evidence="3">The sequence shown here is derived from an EMBL/GenBank/DDBJ whole genome shotgun (WGS) entry which is preliminary data.</text>
</comment>
<evidence type="ECO:0000256" key="1">
    <source>
        <dbReference type="SAM" id="Coils"/>
    </source>
</evidence>
<evidence type="ECO:0008006" key="5">
    <source>
        <dbReference type="Google" id="ProtNLM"/>
    </source>
</evidence>
<feature type="signal peptide" evidence="2">
    <location>
        <begin position="1"/>
        <end position="21"/>
    </location>
</feature>
<accession>A0A9D1WEY0</accession>
<dbReference type="Gene3D" id="1.10.287.1490">
    <property type="match status" value="1"/>
</dbReference>
<dbReference type="InterPro" id="IPR027267">
    <property type="entry name" value="AH/BAR_dom_sf"/>
</dbReference>
<reference evidence="3" key="2">
    <citation type="submission" date="2021-04" db="EMBL/GenBank/DDBJ databases">
        <authorList>
            <person name="Gilroy R."/>
        </authorList>
    </citation>
    <scope>NUCLEOTIDE SEQUENCE</scope>
    <source>
        <strain evidence="3">USASDec5-558</strain>
    </source>
</reference>
<dbReference type="PROSITE" id="PS51257">
    <property type="entry name" value="PROKAR_LIPOPROTEIN"/>
    <property type="match status" value="1"/>
</dbReference>
<evidence type="ECO:0000256" key="2">
    <source>
        <dbReference type="SAM" id="SignalP"/>
    </source>
</evidence>